<evidence type="ECO:0000313" key="1">
    <source>
        <dbReference type="EMBL" id="CAB1425284.1"/>
    </source>
</evidence>
<keyword evidence="2" id="KW-1185">Reference proteome</keyword>
<reference evidence="1" key="1">
    <citation type="submission" date="2020-03" db="EMBL/GenBank/DDBJ databases">
        <authorList>
            <person name="Weist P."/>
        </authorList>
    </citation>
    <scope>NUCLEOTIDE SEQUENCE</scope>
</reference>
<organism evidence="1 2">
    <name type="scientific">Pleuronectes platessa</name>
    <name type="common">European plaice</name>
    <dbReference type="NCBI Taxonomy" id="8262"/>
    <lineage>
        <taxon>Eukaryota</taxon>
        <taxon>Metazoa</taxon>
        <taxon>Chordata</taxon>
        <taxon>Craniata</taxon>
        <taxon>Vertebrata</taxon>
        <taxon>Euteleostomi</taxon>
        <taxon>Actinopterygii</taxon>
        <taxon>Neopterygii</taxon>
        <taxon>Teleostei</taxon>
        <taxon>Neoteleostei</taxon>
        <taxon>Acanthomorphata</taxon>
        <taxon>Carangaria</taxon>
        <taxon>Pleuronectiformes</taxon>
        <taxon>Pleuronectoidei</taxon>
        <taxon>Pleuronectidae</taxon>
        <taxon>Pleuronectes</taxon>
    </lineage>
</organism>
<dbReference type="AlphaFoldDB" id="A0A9N7YID3"/>
<evidence type="ECO:0000313" key="2">
    <source>
        <dbReference type="Proteomes" id="UP001153269"/>
    </source>
</evidence>
<gene>
    <name evidence="1" type="ORF">PLEPLA_LOCUS13214</name>
</gene>
<protein>
    <submittedName>
        <fullName evidence="1">Uncharacterized protein</fullName>
    </submittedName>
</protein>
<accession>A0A9N7YID3</accession>
<dbReference type="Proteomes" id="UP001153269">
    <property type="component" value="Unassembled WGS sequence"/>
</dbReference>
<dbReference type="EMBL" id="CADEAL010000791">
    <property type="protein sequence ID" value="CAB1425284.1"/>
    <property type="molecule type" value="Genomic_DNA"/>
</dbReference>
<comment type="caution">
    <text evidence="1">The sequence shown here is derived from an EMBL/GenBank/DDBJ whole genome shotgun (WGS) entry which is preliminary data.</text>
</comment>
<proteinExistence type="predicted"/>
<name>A0A9N7YID3_PLEPL</name>
<sequence length="185" mass="19698">MFPEDCHFQCYLTSGQFKDLLGRIGALRPGVAACPRDKTYGADPVLPGQSHIQIRADSIHWENCCRLNTALSTLVTVTPRAEEGAVACNLPRKPALFLGQPSAALPAPSASFPANTRHPELRRGLWLVTYPGLLLRQISASGGGGYAMPFDVNSSFGDASHFCSGLTGVEPDLVSAYQGAVWPSG</sequence>